<evidence type="ECO:0000313" key="2">
    <source>
        <dbReference type="Proteomes" id="UP000046373"/>
    </source>
</evidence>
<proteinExistence type="predicted"/>
<dbReference type="Proteomes" id="UP000046373">
    <property type="component" value="Unassembled WGS sequence"/>
</dbReference>
<evidence type="ECO:0008006" key="3">
    <source>
        <dbReference type="Google" id="ProtNLM"/>
    </source>
</evidence>
<gene>
    <name evidence="1" type="ORF">MPLDJ20_110089</name>
</gene>
<evidence type="ECO:0000313" key="1">
    <source>
        <dbReference type="EMBL" id="CDX17109.1"/>
    </source>
</evidence>
<dbReference type="InterPro" id="IPR016155">
    <property type="entry name" value="Mopterin_synth/thiamin_S_b"/>
</dbReference>
<dbReference type="InterPro" id="IPR003749">
    <property type="entry name" value="ThiS/MoaD-like"/>
</dbReference>
<dbReference type="GeneID" id="31887752"/>
<dbReference type="EMBL" id="CCNB01000003">
    <property type="protein sequence ID" value="CDX17109.1"/>
    <property type="molecule type" value="Genomic_DNA"/>
</dbReference>
<dbReference type="Gene3D" id="3.10.20.30">
    <property type="match status" value="1"/>
</dbReference>
<dbReference type="AlphaFoldDB" id="A0A090DRJ5"/>
<reference evidence="1 2" key="1">
    <citation type="submission" date="2014-08" db="EMBL/GenBank/DDBJ databases">
        <authorList>
            <person name="Moulin Lionel"/>
        </authorList>
    </citation>
    <scope>NUCLEOTIDE SEQUENCE [LARGE SCALE GENOMIC DNA]</scope>
</reference>
<dbReference type="CDD" id="cd17040">
    <property type="entry name" value="Ubl_MoaD_like"/>
    <property type="match status" value="1"/>
</dbReference>
<name>A0A090DRJ5_MESPL</name>
<organism evidence="1 2">
    <name type="scientific">Mesorhizobium plurifarium</name>
    <dbReference type="NCBI Taxonomy" id="69974"/>
    <lineage>
        <taxon>Bacteria</taxon>
        <taxon>Pseudomonadati</taxon>
        <taxon>Pseudomonadota</taxon>
        <taxon>Alphaproteobacteria</taxon>
        <taxon>Hyphomicrobiales</taxon>
        <taxon>Phyllobacteriaceae</taxon>
        <taxon>Mesorhizobium</taxon>
    </lineage>
</organism>
<accession>A0A090DRJ5</accession>
<protein>
    <recommendedName>
        <fullName evidence="3">MoaD/ThiS family protein</fullName>
    </recommendedName>
</protein>
<dbReference type="Pfam" id="PF02597">
    <property type="entry name" value="ThiS"/>
    <property type="match status" value="1"/>
</dbReference>
<dbReference type="InterPro" id="IPR012675">
    <property type="entry name" value="Beta-grasp_dom_sf"/>
</dbReference>
<dbReference type="SUPFAM" id="SSF54285">
    <property type="entry name" value="MoaD/ThiS"/>
    <property type="match status" value="1"/>
</dbReference>
<sequence>MVEVTLWGSLSAVAGGKAKHDIEAKDIRELFRKLAEQYPGIEPWIDRGIAVAINGTIYRDTWSKELPPGAEIFLLPRLAGG</sequence>